<dbReference type="PROSITE" id="PS51462">
    <property type="entry name" value="NUDIX"/>
    <property type="match status" value="1"/>
</dbReference>
<keyword evidence="4" id="KW-1185">Reference proteome</keyword>
<evidence type="ECO:0000313" key="4">
    <source>
        <dbReference type="Proteomes" id="UP001595925"/>
    </source>
</evidence>
<organism evidence="3 4">
    <name type="scientific">Saliphagus infecundisoli</name>
    <dbReference type="NCBI Taxonomy" id="1849069"/>
    <lineage>
        <taxon>Archaea</taxon>
        <taxon>Methanobacteriati</taxon>
        <taxon>Methanobacteriota</taxon>
        <taxon>Stenosarchaea group</taxon>
        <taxon>Halobacteria</taxon>
        <taxon>Halobacteriales</taxon>
        <taxon>Natrialbaceae</taxon>
        <taxon>Saliphagus</taxon>
    </lineage>
</organism>
<evidence type="ECO:0000256" key="1">
    <source>
        <dbReference type="ARBA" id="ARBA00022801"/>
    </source>
</evidence>
<dbReference type="PANTHER" id="PTHR43736:SF1">
    <property type="entry name" value="DIHYDRONEOPTERIN TRIPHOSPHATE DIPHOSPHATASE"/>
    <property type="match status" value="1"/>
</dbReference>
<dbReference type="SUPFAM" id="SSF55811">
    <property type="entry name" value="Nudix"/>
    <property type="match status" value="1"/>
</dbReference>
<keyword evidence="1" id="KW-0378">Hydrolase</keyword>
<reference evidence="3 4" key="1">
    <citation type="journal article" date="2019" name="Int. J. Syst. Evol. Microbiol.">
        <title>The Global Catalogue of Microorganisms (GCM) 10K type strain sequencing project: providing services to taxonomists for standard genome sequencing and annotation.</title>
        <authorList>
            <consortium name="The Broad Institute Genomics Platform"/>
            <consortium name="The Broad Institute Genome Sequencing Center for Infectious Disease"/>
            <person name="Wu L."/>
            <person name="Ma J."/>
        </authorList>
    </citation>
    <scope>NUCLEOTIDE SEQUENCE [LARGE SCALE GENOMIC DNA]</scope>
    <source>
        <strain evidence="3 4">CGMCC 1.15824</strain>
    </source>
</reference>
<accession>A0ABD5QJC8</accession>
<dbReference type="GO" id="GO:0016787">
    <property type="term" value="F:hydrolase activity"/>
    <property type="evidence" value="ECO:0007669"/>
    <property type="project" value="UniProtKB-KW"/>
</dbReference>
<evidence type="ECO:0000313" key="3">
    <source>
        <dbReference type="EMBL" id="MFC4989833.1"/>
    </source>
</evidence>
<dbReference type="Proteomes" id="UP001595925">
    <property type="component" value="Unassembled WGS sequence"/>
</dbReference>
<dbReference type="InterPro" id="IPR015797">
    <property type="entry name" value="NUDIX_hydrolase-like_dom_sf"/>
</dbReference>
<dbReference type="Pfam" id="PF00293">
    <property type="entry name" value="NUDIX"/>
    <property type="match status" value="1"/>
</dbReference>
<comment type="caution">
    <text evidence="3">The sequence shown here is derived from an EMBL/GenBank/DDBJ whole genome shotgun (WGS) entry which is preliminary data.</text>
</comment>
<dbReference type="InterPro" id="IPR000086">
    <property type="entry name" value="NUDIX_hydrolase_dom"/>
</dbReference>
<dbReference type="PRINTS" id="PR00502">
    <property type="entry name" value="NUDIXFAMILY"/>
</dbReference>
<name>A0ABD5QJC8_9EURY</name>
<feature type="domain" description="Nudix hydrolase" evidence="2">
    <location>
        <begin position="39"/>
        <end position="174"/>
    </location>
</feature>
<proteinExistence type="predicted"/>
<dbReference type="PANTHER" id="PTHR43736">
    <property type="entry name" value="ADP-RIBOSE PYROPHOSPHATASE"/>
    <property type="match status" value="1"/>
</dbReference>
<dbReference type="Gene3D" id="3.90.79.10">
    <property type="entry name" value="Nucleoside Triphosphate Pyrophosphohydrolase"/>
    <property type="match status" value="1"/>
</dbReference>
<evidence type="ECO:0000259" key="2">
    <source>
        <dbReference type="PROSITE" id="PS51462"/>
    </source>
</evidence>
<sequence length="179" mass="19600">MVNYPPEFCPYCGTELGSTTLEGEARRYCGDCDRIVWHNPVPGAGVAVVDHREGENAVCCVERAIPPGVGEWTLPAGYIDAAREEEPAEAAARELGEETGLVVDPDALELYDATALPPREGLQVLSLQYVVDRRETSGEPAAGSDAAAARFLTPAEFDRLDERFRPIHEERFRAVAREK</sequence>
<dbReference type="RefSeq" id="WP_224828639.1">
    <property type="nucleotide sequence ID" value="NZ_JAIVEF010000008.1"/>
</dbReference>
<protein>
    <submittedName>
        <fullName evidence="3">NUDIX domain-containing protein</fullName>
    </submittedName>
</protein>
<dbReference type="EMBL" id="JBHSJG010000055">
    <property type="protein sequence ID" value="MFC4989833.1"/>
    <property type="molecule type" value="Genomic_DNA"/>
</dbReference>
<dbReference type="InterPro" id="IPR020476">
    <property type="entry name" value="Nudix_hydrolase"/>
</dbReference>
<dbReference type="AlphaFoldDB" id="A0ABD5QJC8"/>
<gene>
    <name evidence="3" type="ORF">ACFPFO_19120</name>
</gene>